<evidence type="ECO:0000313" key="1">
    <source>
        <dbReference type="EMBL" id="ALY09200.1"/>
    </source>
</evidence>
<organism evidence="1 2">
    <name type="scientific">Arthrobacter phage HunterDalle</name>
    <dbReference type="NCBI Taxonomy" id="1772300"/>
    <lineage>
        <taxon>Viruses</taxon>
        <taxon>Duplodnaviria</taxon>
        <taxon>Heunggongvirae</taxon>
        <taxon>Uroviricota</taxon>
        <taxon>Caudoviricetes</taxon>
        <taxon>Korravirus</taxon>
        <taxon>Korravirus hunterdalle</taxon>
    </lineage>
</organism>
<dbReference type="EMBL" id="KU160648">
    <property type="protein sequence ID" value="ALY09200.1"/>
    <property type="molecule type" value="Genomic_DNA"/>
</dbReference>
<gene>
    <name evidence="1" type="primary">50</name>
    <name evidence="1" type="ORF">HUNTERDALLE_50</name>
</gene>
<dbReference type="KEGG" id="vg:40078533"/>
<proteinExistence type="predicted"/>
<evidence type="ECO:0000313" key="2">
    <source>
        <dbReference type="Proteomes" id="UP000223591"/>
    </source>
</evidence>
<protein>
    <submittedName>
        <fullName evidence="1">Uncharacterized protein</fullName>
    </submittedName>
</protein>
<sequence>MNESIATAIKAQMEEVQAELSEVHEREGFEPPLTTGAIFLNVRTNRIWFQIQDQSYGTTLWVSKHERHAASGETLVSVETTEDAINYEWD</sequence>
<reference evidence="1 2" key="1">
    <citation type="submission" date="2015-11" db="EMBL/GenBank/DDBJ databases">
        <authorList>
            <person name="Chudoff D."/>
            <person name="Terry K."/>
            <person name="Dunbar D."/>
            <person name="Schaff J.E."/>
            <person name="Dashiell C.L."/>
            <person name="Macialek J.A."/>
            <person name="Bradley K.W."/>
            <person name="Asai D.J."/>
            <person name="Guerrero C.A."/>
            <person name="Bowman C.A."/>
            <person name="Russell D.A."/>
            <person name="Pope W.H."/>
            <person name="Hatfull G.F."/>
        </authorList>
    </citation>
    <scope>NUCLEOTIDE SEQUENCE [LARGE SCALE GENOMIC DNA]</scope>
</reference>
<dbReference type="OrthoDB" id="25091at10239"/>
<keyword evidence="2" id="KW-1185">Reference proteome</keyword>
<dbReference type="GeneID" id="40078533"/>
<name>A0A0U4B397_9CAUD</name>
<accession>A0A0U4B397</accession>
<dbReference type="Proteomes" id="UP000223591">
    <property type="component" value="Segment"/>
</dbReference>
<dbReference type="RefSeq" id="YP_009602670.1">
    <property type="nucleotide sequence ID" value="NC_041941.1"/>
</dbReference>